<keyword evidence="3" id="KW-1185">Reference proteome</keyword>
<accession>A0A8H6L8F7</accession>
<organism evidence="2 3">
    <name type="scientific">Letharia columbiana</name>
    <dbReference type="NCBI Taxonomy" id="112416"/>
    <lineage>
        <taxon>Eukaryota</taxon>
        <taxon>Fungi</taxon>
        <taxon>Dikarya</taxon>
        <taxon>Ascomycota</taxon>
        <taxon>Pezizomycotina</taxon>
        <taxon>Lecanoromycetes</taxon>
        <taxon>OSLEUM clade</taxon>
        <taxon>Lecanoromycetidae</taxon>
        <taxon>Lecanorales</taxon>
        <taxon>Lecanorineae</taxon>
        <taxon>Parmeliaceae</taxon>
        <taxon>Letharia</taxon>
    </lineage>
</organism>
<sequence>MHAPSLNLIMLFWFLSSRIGAVPMGPTKRQGSSSDNFSFNVTSTTEREGLENDAMDGLADVSWSFSTLACREKELLQKSMAADVMWCQALGTRSRQGMTSGWKQGGQRDPRVRLYLGRCFVWSIQRHGLWFARDFLAHKSN</sequence>
<evidence type="ECO:0000256" key="1">
    <source>
        <dbReference type="SAM" id="SignalP"/>
    </source>
</evidence>
<gene>
    <name evidence="2" type="ORF">HO173_002655</name>
</gene>
<reference evidence="2 3" key="1">
    <citation type="journal article" date="2020" name="Genomics">
        <title>Complete, high-quality genomes from long-read metagenomic sequencing of two wolf lichen thalli reveals enigmatic genome architecture.</title>
        <authorList>
            <person name="McKenzie S.K."/>
            <person name="Walston R.F."/>
            <person name="Allen J.L."/>
        </authorList>
    </citation>
    <scope>NUCLEOTIDE SEQUENCE [LARGE SCALE GENOMIC DNA]</scope>
    <source>
        <strain evidence="2">WasteWater2</strain>
    </source>
</reference>
<evidence type="ECO:0008006" key="4">
    <source>
        <dbReference type="Google" id="ProtNLM"/>
    </source>
</evidence>
<feature type="signal peptide" evidence="1">
    <location>
        <begin position="1"/>
        <end position="21"/>
    </location>
</feature>
<protein>
    <recommendedName>
        <fullName evidence="4">Secreted protein</fullName>
    </recommendedName>
</protein>
<dbReference type="AlphaFoldDB" id="A0A8H6L8F7"/>
<feature type="chain" id="PRO_5034996112" description="Secreted protein" evidence="1">
    <location>
        <begin position="22"/>
        <end position="141"/>
    </location>
</feature>
<dbReference type="GeneID" id="59284327"/>
<evidence type="ECO:0000313" key="2">
    <source>
        <dbReference type="EMBL" id="KAF6239393.1"/>
    </source>
</evidence>
<name>A0A8H6L8F7_9LECA</name>
<evidence type="ECO:0000313" key="3">
    <source>
        <dbReference type="Proteomes" id="UP000578531"/>
    </source>
</evidence>
<proteinExistence type="predicted"/>
<dbReference type="EMBL" id="JACCJC010000006">
    <property type="protein sequence ID" value="KAF6239393.1"/>
    <property type="molecule type" value="Genomic_DNA"/>
</dbReference>
<dbReference type="RefSeq" id="XP_037168680.1">
    <property type="nucleotide sequence ID" value="XM_037304587.1"/>
</dbReference>
<comment type="caution">
    <text evidence="2">The sequence shown here is derived from an EMBL/GenBank/DDBJ whole genome shotgun (WGS) entry which is preliminary data.</text>
</comment>
<dbReference type="Proteomes" id="UP000578531">
    <property type="component" value="Unassembled WGS sequence"/>
</dbReference>
<keyword evidence="1" id="KW-0732">Signal</keyword>